<evidence type="ECO:0008006" key="5">
    <source>
        <dbReference type="Google" id="ProtNLM"/>
    </source>
</evidence>
<organism evidence="3 4">
    <name type="scientific">Dysgonomonas alginatilytica</name>
    <dbReference type="NCBI Taxonomy" id="1605892"/>
    <lineage>
        <taxon>Bacteria</taxon>
        <taxon>Pseudomonadati</taxon>
        <taxon>Bacteroidota</taxon>
        <taxon>Bacteroidia</taxon>
        <taxon>Bacteroidales</taxon>
        <taxon>Dysgonomonadaceae</taxon>
        <taxon>Dysgonomonas</taxon>
    </lineage>
</organism>
<keyword evidence="4" id="KW-1185">Reference proteome</keyword>
<keyword evidence="2" id="KW-0732">Signal</keyword>
<dbReference type="OrthoDB" id="994452at2"/>
<evidence type="ECO:0000256" key="1">
    <source>
        <dbReference type="SAM" id="MobiDB-lite"/>
    </source>
</evidence>
<gene>
    <name evidence="3" type="ORF">CLV62_101357</name>
</gene>
<reference evidence="3 4" key="1">
    <citation type="submission" date="2018-03" db="EMBL/GenBank/DDBJ databases">
        <title>Genomic Encyclopedia of Archaeal and Bacterial Type Strains, Phase II (KMG-II): from individual species to whole genera.</title>
        <authorList>
            <person name="Goeker M."/>
        </authorList>
    </citation>
    <scope>NUCLEOTIDE SEQUENCE [LARGE SCALE GENOMIC DNA]</scope>
    <source>
        <strain evidence="3 4">DSM 100214</strain>
    </source>
</reference>
<dbReference type="RefSeq" id="WP_110309050.1">
    <property type="nucleotide sequence ID" value="NZ_QICL01000001.1"/>
</dbReference>
<dbReference type="AlphaFoldDB" id="A0A2V3PWX2"/>
<evidence type="ECO:0000313" key="3">
    <source>
        <dbReference type="EMBL" id="PXV69088.1"/>
    </source>
</evidence>
<evidence type="ECO:0000313" key="4">
    <source>
        <dbReference type="Proteomes" id="UP000247973"/>
    </source>
</evidence>
<sequence length="460" mass="52536">MKKALAVLGIFISSVSVCLAQEPDFKLGSYINPDFKRKELDFNLNSAGSFYRMSDSKNNYLSGDLGLRYDLVSNSEKEQAHTFGSFSGGAGSTSGESSNRRTASTGFSLTREAFQFFKKKTFLEISPKVAVSYLYSKEEEDHYYYNGSGLVAPYYRKDNNFSSNILLKLGIGKGRIEDVGDARQAMFILQELQKKNLLKRVLSNDEVNALTEQITLVKNKRYYDYRIQLIDEISTVDSFLVANDFVDKANSALYFTTIYDKWVYGDRDRRESGSYIKGGIVPEYSFNEDRQVHSFANGIYTGRYRNKNINSYYGAALYVDYRYEKPLTLALQSSFNAGLSSGIYKRRDYENNSSYRTNLNVNYTLGYYPNTRTYVSGGISQLLFWERVSSDYNGFAENKSDWITGITTLTATGYYFLSPQLRLFGRCDVSYREYNWYQGGNTHDSYPATSFQLGLSYAIF</sequence>
<dbReference type="Proteomes" id="UP000247973">
    <property type="component" value="Unassembled WGS sequence"/>
</dbReference>
<proteinExistence type="predicted"/>
<feature type="signal peptide" evidence="2">
    <location>
        <begin position="1"/>
        <end position="20"/>
    </location>
</feature>
<comment type="caution">
    <text evidence="3">The sequence shown here is derived from an EMBL/GenBank/DDBJ whole genome shotgun (WGS) entry which is preliminary data.</text>
</comment>
<protein>
    <recommendedName>
        <fullName evidence="5">Outer membrane protein with beta-barrel domain</fullName>
    </recommendedName>
</protein>
<feature type="region of interest" description="Disordered" evidence="1">
    <location>
        <begin position="82"/>
        <end position="102"/>
    </location>
</feature>
<evidence type="ECO:0000256" key="2">
    <source>
        <dbReference type="SAM" id="SignalP"/>
    </source>
</evidence>
<accession>A0A2V3PWX2</accession>
<name>A0A2V3PWX2_9BACT</name>
<feature type="chain" id="PRO_5015971207" description="Outer membrane protein with beta-barrel domain" evidence="2">
    <location>
        <begin position="21"/>
        <end position="460"/>
    </location>
</feature>
<dbReference type="EMBL" id="QICL01000001">
    <property type="protein sequence ID" value="PXV69088.1"/>
    <property type="molecule type" value="Genomic_DNA"/>
</dbReference>